<dbReference type="AlphaFoldDB" id="M0P609"/>
<dbReference type="Pfam" id="PF13440">
    <property type="entry name" value="Polysacc_synt_3"/>
    <property type="match status" value="1"/>
</dbReference>
<feature type="transmembrane region" description="Helical" evidence="7">
    <location>
        <begin position="369"/>
        <end position="386"/>
    </location>
</feature>
<feature type="transmembrane region" description="Helical" evidence="7">
    <location>
        <begin position="58"/>
        <end position="81"/>
    </location>
</feature>
<organism evidence="8 9">
    <name type="scientific">Halorubrum kocurii JCM 14978</name>
    <dbReference type="NCBI Taxonomy" id="1230456"/>
    <lineage>
        <taxon>Archaea</taxon>
        <taxon>Methanobacteriati</taxon>
        <taxon>Methanobacteriota</taxon>
        <taxon>Stenosarchaea group</taxon>
        <taxon>Halobacteria</taxon>
        <taxon>Halobacteriales</taxon>
        <taxon>Haloferacaceae</taxon>
        <taxon>Halorubrum</taxon>
    </lineage>
</organism>
<dbReference type="PATRIC" id="fig|1230456.3.peg.1229"/>
<evidence type="ECO:0000256" key="6">
    <source>
        <dbReference type="ARBA" id="ARBA00023136"/>
    </source>
</evidence>
<comment type="caution">
    <text evidence="8">The sequence shown here is derived from an EMBL/GenBank/DDBJ whole genome shotgun (WGS) entry which is preliminary data.</text>
</comment>
<dbReference type="CDD" id="cd13127">
    <property type="entry name" value="MATE_tuaB_like"/>
    <property type="match status" value="1"/>
</dbReference>
<dbReference type="EMBL" id="AOJH01000043">
    <property type="protein sequence ID" value="EMA65567.1"/>
    <property type="molecule type" value="Genomic_DNA"/>
</dbReference>
<feature type="transmembrane region" description="Helical" evidence="7">
    <location>
        <begin position="101"/>
        <end position="122"/>
    </location>
</feature>
<keyword evidence="9" id="KW-1185">Reference proteome</keyword>
<keyword evidence="6 7" id="KW-0472">Membrane</keyword>
<feature type="transmembrane region" description="Helical" evidence="7">
    <location>
        <begin position="458"/>
        <end position="479"/>
    </location>
</feature>
<proteinExistence type="inferred from homology"/>
<feature type="transmembrane region" description="Helical" evidence="7">
    <location>
        <begin position="34"/>
        <end position="51"/>
    </location>
</feature>
<sequence length="500" mass="55267">MKDRLRELVERAIPTGSVVQRTVKSGIWVTATKMAIRLSQILMLIILARLLDPRDFGLMGIALLVLAATKSFTEIGINAALIQDKKENVDEYLNTTWSLEAARGALLFGVLIVAAPYIAGVFDEPGATNLIRVLGLSPLLYGIRNPGVVYFKKELSFHKQFVFESVGSLVQFAVGVGYALYSPTVWALVFATVSRSAFKSVFSYVLHDYRPRPSFELAVARRLISYGKWITGASIISFVYGQGDDAFVGWFLSATALGFYQYAYRIGDMPASEVSGVISEITFPAYSKLQDDLDELRGALLQTTRLTAFVAFPLSFGIAAVAPSFVPAILGDEWRPMITAMQLLAMYGLLHAITRNFGAIWKALNRPDLVVKTGLLRVGCIAVLIWPATARWGIEGTALVVVGVYVFPMLPVDVYLSSRMVKARQRQLYAEYLYPFIAASIMFLSLSYAAFVTDLTPLVEFLVLVPSGAVVYFAVAYLLERQFDWGIERNLRMISDGLRG</sequence>
<comment type="subcellular location">
    <subcellularLocation>
        <location evidence="1">Cell membrane</location>
        <topology evidence="1">Multi-pass membrane protein</topology>
    </subcellularLocation>
</comment>
<comment type="similarity">
    <text evidence="2">Belongs to the polysaccharide synthase family.</text>
</comment>
<dbReference type="InterPro" id="IPR050833">
    <property type="entry name" value="Poly_Biosynth_Transport"/>
</dbReference>
<dbReference type="STRING" id="1230456.C468_06283"/>
<evidence type="ECO:0000256" key="5">
    <source>
        <dbReference type="ARBA" id="ARBA00022989"/>
    </source>
</evidence>
<accession>M0P609</accession>
<keyword evidence="5 7" id="KW-1133">Transmembrane helix</keyword>
<reference evidence="8 9" key="1">
    <citation type="journal article" date="2014" name="PLoS Genet.">
        <title>Phylogenetically driven sequencing of extremely halophilic archaea reveals strategies for static and dynamic osmo-response.</title>
        <authorList>
            <person name="Becker E.A."/>
            <person name="Seitzer P.M."/>
            <person name="Tritt A."/>
            <person name="Larsen D."/>
            <person name="Krusor M."/>
            <person name="Yao A.I."/>
            <person name="Wu D."/>
            <person name="Madern D."/>
            <person name="Eisen J.A."/>
            <person name="Darling A.E."/>
            <person name="Facciotti M.T."/>
        </authorList>
    </citation>
    <scope>NUCLEOTIDE SEQUENCE [LARGE SCALE GENOMIC DNA]</scope>
    <source>
        <strain evidence="8 9">JCM 14978</strain>
    </source>
</reference>
<name>M0P609_9EURY</name>
<dbReference type="RefSeq" id="WP_008847990.1">
    <property type="nucleotide sequence ID" value="NZ_AOJH01000043.1"/>
</dbReference>
<dbReference type="Proteomes" id="UP000011546">
    <property type="component" value="Unassembled WGS sequence"/>
</dbReference>
<dbReference type="GO" id="GO:0005886">
    <property type="term" value="C:plasma membrane"/>
    <property type="evidence" value="ECO:0007669"/>
    <property type="project" value="UniProtKB-SubCell"/>
</dbReference>
<evidence type="ECO:0000256" key="3">
    <source>
        <dbReference type="ARBA" id="ARBA00022475"/>
    </source>
</evidence>
<dbReference type="PANTHER" id="PTHR30250">
    <property type="entry name" value="PST FAMILY PREDICTED COLANIC ACID TRANSPORTER"/>
    <property type="match status" value="1"/>
</dbReference>
<evidence type="ECO:0000313" key="9">
    <source>
        <dbReference type="Proteomes" id="UP000011546"/>
    </source>
</evidence>
<dbReference type="OrthoDB" id="202076at2157"/>
<feature type="transmembrane region" description="Helical" evidence="7">
    <location>
        <begin position="336"/>
        <end position="357"/>
    </location>
</feature>
<feature type="transmembrane region" description="Helical" evidence="7">
    <location>
        <begin position="432"/>
        <end position="452"/>
    </location>
</feature>
<evidence type="ECO:0000256" key="2">
    <source>
        <dbReference type="ARBA" id="ARBA00007430"/>
    </source>
</evidence>
<keyword evidence="3" id="KW-1003">Cell membrane</keyword>
<dbReference type="PANTHER" id="PTHR30250:SF10">
    <property type="entry name" value="LIPOPOLYSACCHARIDE BIOSYNTHESIS PROTEIN WZXC"/>
    <property type="match status" value="1"/>
</dbReference>
<protein>
    <submittedName>
        <fullName evidence="8">Export protein</fullName>
    </submittedName>
</protein>
<feature type="transmembrane region" description="Helical" evidence="7">
    <location>
        <begin position="161"/>
        <end position="181"/>
    </location>
</feature>
<evidence type="ECO:0000313" key="8">
    <source>
        <dbReference type="EMBL" id="EMA65567.1"/>
    </source>
</evidence>
<keyword evidence="4 7" id="KW-0812">Transmembrane</keyword>
<gene>
    <name evidence="8" type="ORF">C468_06283</name>
</gene>
<evidence type="ECO:0000256" key="7">
    <source>
        <dbReference type="SAM" id="Phobius"/>
    </source>
</evidence>
<feature type="transmembrane region" description="Helical" evidence="7">
    <location>
        <begin position="392"/>
        <end position="412"/>
    </location>
</feature>
<evidence type="ECO:0000256" key="1">
    <source>
        <dbReference type="ARBA" id="ARBA00004651"/>
    </source>
</evidence>
<feature type="transmembrane region" description="Helical" evidence="7">
    <location>
        <begin position="306"/>
        <end position="330"/>
    </location>
</feature>
<evidence type="ECO:0000256" key="4">
    <source>
        <dbReference type="ARBA" id="ARBA00022692"/>
    </source>
</evidence>